<feature type="region of interest" description="Disordered" evidence="2">
    <location>
        <begin position="1"/>
        <end position="30"/>
    </location>
</feature>
<dbReference type="EMBL" id="JAQGEF010000002">
    <property type="protein sequence ID" value="MDA3613513.1"/>
    <property type="molecule type" value="Genomic_DNA"/>
</dbReference>
<evidence type="ECO:0000256" key="2">
    <source>
        <dbReference type="SAM" id="MobiDB-lite"/>
    </source>
</evidence>
<dbReference type="Proteomes" id="UP001210231">
    <property type="component" value="Unassembled WGS sequence"/>
</dbReference>
<accession>A0ABT4UH40</accession>
<evidence type="ECO:0000256" key="3">
    <source>
        <dbReference type="SAM" id="Phobius"/>
    </source>
</evidence>
<keyword evidence="3" id="KW-0812">Transmembrane</keyword>
<evidence type="ECO:0000313" key="6">
    <source>
        <dbReference type="Proteomes" id="UP001210231"/>
    </source>
</evidence>
<keyword evidence="1" id="KW-0175">Coiled coil</keyword>
<comment type="caution">
    <text evidence="5">The sequence shown here is derived from an EMBL/GenBank/DDBJ whole genome shotgun (WGS) entry which is preliminary data.</text>
</comment>
<evidence type="ECO:0000313" key="5">
    <source>
        <dbReference type="EMBL" id="MDA3613513.1"/>
    </source>
</evidence>
<dbReference type="InterPro" id="IPR055407">
    <property type="entry name" value="TraM_C"/>
</dbReference>
<name>A0ABT4UH40_9BACT</name>
<feature type="compositionally biased region" description="Low complexity" evidence="2">
    <location>
        <begin position="142"/>
        <end position="153"/>
    </location>
</feature>
<feature type="coiled-coil region" evidence="1">
    <location>
        <begin position="166"/>
        <end position="193"/>
    </location>
</feature>
<reference evidence="5 6" key="1">
    <citation type="submission" date="2022-12" db="EMBL/GenBank/DDBJ databases">
        <title>Chitinophagaceae gen. sp. nov., a new member of the family Chitinophagaceae, isolated from soil in a chemical factory.</title>
        <authorList>
            <person name="Ke Z."/>
        </authorList>
    </citation>
    <scope>NUCLEOTIDE SEQUENCE [LARGE SCALE GENOMIC DNA]</scope>
    <source>
        <strain evidence="5 6">LY-5</strain>
    </source>
</reference>
<evidence type="ECO:0000256" key="1">
    <source>
        <dbReference type="SAM" id="Coils"/>
    </source>
</evidence>
<sequence>MKDNNSHKMNIKVEDSKEKKSDSMFQGTNPNKMEKLKKPIIFGLMAIVFAGCMYLIFKPSGKKDKIQDIGLNIDVPQASDAGMQSNKQKAYEEALLEERQQERKNGLMSLSDYWNNDTEEPEESDALSESDGSGGMYSTPFNARNNNGNSALNSYRNAQSALHSFYGNDNSENQELRNQIDDLKQQLSDRDAVPQPFTINDQLTLMEKSYEMASKYLPSSTNPKTDGQVVDTLKSDKAPSQKETFVAFTPARKTAVSALYRELSNNEFLENVNGDRNWGFYTAGTSEQVSQPKNSIRACVQATQVISGESVVKLRLLEAAKTQHYIIPAGTILAANAKFNNSRLALKINSIELEGNIIPVDISIHDLDGQIGLHVPYSPETNAMNEIASNMGQSAGTSIMMARSAGQQMAGDLSQGLVQGVTGYFSKKVRTPKVTLKAGHQVFLVSKK</sequence>
<dbReference type="InterPro" id="IPR022187">
    <property type="entry name" value="Conjug_transposon_TraM"/>
</dbReference>
<feature type="region of interest" description="Disordered" evidence="2">
    <location>
        <begin position="111"/>
        <end position="153"/>
    </location>
</feature>
<keyword evidence="3" id="KW-1133">Transmembrane helix</keyword>
<dbReference type="Pfam" id="PF12508">
    <property type="entry name" value="Transposon_TraM"/>
    <property type="match status" value="1"/>
</dbReference>
<feature type="transmembrane region" description="Helical" evidence="3">
    <location>
        <begin position="40"/>
        <end position="57"/>
    </location>
</feature>
<dbReference type="RefSeq" id="WP_407029843.1">
    <property type="nucleotide sequence ID" value="NZ_JAQGEF010000002.1"/>
</dbReference>
<feature type="compositionally biased region" description="Basic and acidic residues" evidence="2">
    <location>
        <begin position="1"/>
        <end position="22"/>
    </location>
</feature>
<gene>
    <name evidence="5" type="primary">traM</name>
    <name evidence="5" type="ORF">O3P16_01730</name>
</gene>
<evidence type="ECO:0000259" key="4">
    <source>
        <dbReference type="Pfam" id="PF12508"/>
    </source>
</evidence>
<feature type="compositionally biased region" description="Acidic residues" evidence="2">
    <location>
        <begin position="117"/>
        <end position="128"/>
    </location>
</feature>
<keyword evidence="6" id="KW-1185">Reference proteome</keyword>
<organism evidence="5 6">
    <name type="scientific">Polluticaenibacter yanchengensis</name>
    <dbReference type="NCBI Taxonomy" id="3014562"/>
    <lineage>
        <taxon>Bacteria</taxon>
        <taxon>Pseudomonadati</taxon>
        <taxon>Bacteroidota</taxon>
        <taxon>Chitinophagia</taxon>
        <taxon>Chitinophagales</taxon>
        <taxon>Chitinophagaceae</taxon>
        <taxon>Polluticaenibacter</taxon>
    </lineage>
</organism>
<keyword evidence="3" id="KW-0472">Membrane</keyword>
<dbReference type="NCBIfam" id="TIGR03779">
    <property type="entry name" value="Bac_Flav_CT_M"/>
    <property type="match status" value="1"/>
</dbReference>
<protein>
    <submittedName>
        <fullName evidence="5">Conjugative transposon protein TraM</fullName>
    </submittedName>
</protein>
<proteinExistence type="predicted"/>
<feature type="domain" description="Conjugative transposon TraM C-terminal" evidence="4">
    <location>
        <begin position="296"/>
        <end position="445"/>
    </location>
</feature>